<dbReference type="InterPro" id="IPR000086">
    <property type="entry name" value="NUDIX_hydrolase_dom"/>
</dbReference>
<dbReference type="EMBL" id="MHIN01000048">
    <property type="protein sequence ID" value="OGY53384.1"/>
    <property type="molecule type" value="Genomic_DNA"/>
</dbReference>
<dbReference type="InterPro" id="IPR015797">
    <property type="entry name" value="NUDIX_hydrolase-like_dom_sf"/>
</dbReference>
<organism evidence="2 3">
    <name type="scientific">Candidatus Buchananbacteria bacterium RIFCSPLOWO2_01_FULL_40_23b</name>
    <dbReference type="NCBI Taxonomy" id="1797544"/>
    <lineage>
        <taxon>Bacteria</taxon>
        <taxon>Candidatus Buchananiibacteriota</taxon>
    </lineage>
</organism>
<dbReference type="Pfam" id="PF00293">
    <property type="entry name" value="NUDIX"/>
    <property type="match status" value="1"/>
</dbReference>
<name>A0A1G1YM87_9BACT</name>
<feature type="domain" description="Nudix hydrolase" evidence="1">
    <location>
        <begin position="15"/>
        <end position="163"/>
    </location>
</feature>
<reference evidence="2 3" key="1">
    <citation type="journal article" date="2016" name="Nat. Commun.">
        <title>Thousands of microbial genomes shed light on interconnected biogeochemical processes in an aquifer system.</title>
        <authorList>
            <person name="Anantharaman K."/>
            <person name="Brown C.T."/>
            <person name="Hug L.A."/>
            <person name="Sharon I."/>
            <person name="Castelle C.J."/>
            <person name="Probst A.J."/>
            <person name="Thomas B.C."/>
            <person name="Singh A."/>
            <person name="Wilkins M.J."/>
            <person name="Karaoz U."/>
            <person name="Brodie E.L."/>
            <person name="Williams K.H."/>
            <person name="Hubbard S.S."/>
            <person name="Banfield J.F."/>
        </authorList>
    </citation>
    <scope>NUCLEOTIDE SEQUENCE [LARGE SCALE GENOMIC DNA]</scope>
</reference>
<proteinExistence type="predicted"/>
<evidence type="ECO:0000259" key="1">
    <source>
        <dbReference type="PROSITE" id="PS51462"/>
    </source>
</evidence>
<dbReference type="SUPFAM" id="SSF55811">
    <property type="entry name" value="Nudix"/>
    <property type="match status" value="1"/>
</dbReference>
<dbReference type="AlphaFoldDB" id="A0A1G1YM87"/>
<dbReference type="Proteomes" id="UP000178122">
    <property type="component" value="Unassembled WGS sequence"/>
</dbReference>
<evidence type="ECO:0000313" key="2">
    <source>
        <dbReference type="EMBL" id="OGY53384.1"/>
    </source>
</evidence>
<sequence>MENTMISNPTSRNVSYRHTVAAIVYKDDPVLDRRMYLAVQKPQWDKNEWSVVQGGLEEHGGEEHVALDLELSEELGTKKFGVPKEMPQYFYRQFTGRTKGRYPERSGYIGKKIKYFHVEYKGLEGEIMLGAELSSFRWMPRDEFLSSVKYVNELQKVLDHMEGIPVKTEVVGLERRVKRQMVAVV</sequence>
<dbReference type="Gene3D" id="3.90.79.10">
    <property type="entry name" value="Nucleoside Triphosphate Pyrophosphohydrolase"/>
    <property type="match status" value="1"/>
</dbReference>
<dbReference type="PROSITE" id="PS51462">
    <property type="entry name" value="NUDIX"/>
    <property type="match status" value="1"/>
</dbReference>
<accession>A0A1G1YM87</accession>
<protein>
    <recommendedName>
        <fullName evidence="1">Nudix hydrolase domain-containing protein</fullName>
    </recommendedName>
</protein>
<comment type="caution">
    <text evidence="2">The sequence shown here is derived from an EMBL/GenBank/DDBJ whole genome shotgun (WGS) entry which is preliminary data.</text>
</comment>
<gene>
    <name evidence="2" type="ORF">A2912_02050</name>
</gene>
<evidence type="ECO:0000313" key="3">
    <source>
        <dbReference type="Proteomes" id="UP000178122"/>
    </source>
</evidence>